<dbReference type="InterPro" id="IPR057326">
    <property type="entry name" value="KR_dom"/>
</dbReference>
<dbReference type="Proteomes" id="UP000655868">
    <property type="component" value="Unassembled WGS sequence"/>
</dbReference>
<proteinExistence type="inferred from homology"/>
<dbReference type="InterPro" id="IPR036291">
    <property type="entry name" value="NAD(P)-bd_dom_sf"/>
</dbReference>
<dbReference type="PANTHER" id="PTHR43976:SF16">
    <property type="entry name" value="SHORT-CHAIN DEHYDROGENASE_REDUCTASE FAMILY PROTEIN"/>
    <property type="match status" value="1"/>
</dbReference>
<evidence type="ECO:0000256" key="3">
    <source>
        <dbReference type="RuleBase" id="RU000363"/>
    </source>
</evidence>
<dbReference type="GO" id="GO:0016491">
    <property type="term" value="F:oxidoreductase activity"/>
    <property type="evidence" value="ECO:0007669"/>
    <property type="project" value="UniProtKB-KW"/>
</dbReference>
<evidence type="ECO:0000313" key="6">
    <source>
        <dbReference type="Proteomes" id="UP000655868"/>
    </source>
</evidence>
<reference evidence="5" key="1">
    <citation type="submission" date="2020-12" db="EMBL/GenBank/DDBJ databases">
        <title>Antrihabitans popcorni sp. nov. and Antrihabitans auranticaus sp. nov., isolated from a larva cave.</title>
        <authorList>
            <person name="Lee S.D."/>
            <person name="Kim I.S."/>
        </authorList>
    </citation>
    <scope>NUCLEOTIDE SEQUENCE</scope>
    <source>
        <strain evidence="5">YC3-6</strain>
    </source>
</reference>
<accession>A0A934U4Q5</accession>
<protein>
    <submittedName>
        <fullName evidence="5">SDR family NAD(P)-dependent oxidoreductase</fullName>
    </submittedName>
</protein>
<organism evidence="5 6">
    <name type="scientific">Antrihabitans stalagmiti</name>
    <dbReference type="NCBI Taxonomy" id="2799499"/>
    <lineage>
        <taxon>Bacteria</taxon>
        <taxon>Bacillati</taxon>
        <taxon>Actinomycetota</taxon>
        <taxon>Actinomycetes</taxon>
        <taxon>Mycobacteriales</taxon>
        <taxon>Nocardiaceae</taxon>
        <taxon>Antrihabitans</taxon>
    </lineage>
</organism>
<dbReference type="NCBIfam" id="NF006114">
    <property type="entry name" value="PRK08263.1"/>
    <property type="match status" value="1"/>
</dbReference>
<evidence type="ECO:0000259" key="4">
    <source>
        <dbReference type="SMART" id="SM00822"/>
    </source>
</evidence>
<feature type="domain" description="Ketoreductase" evidence="4">
    <location>
        <begin position="21"/>
        <end position="203"/>
    </location>
</feature>
<dbReference type="Gene3D" id="3.40.50.720">
    <property type="entry name" value="NAD(P)-binding Rossmann-like Domain"/>
    <property type="match status" value="1"/>
</dbReference>
<dbReference type="PROSITE" id="PS00061">
    <property type="entry name" value="ADH_SHORT"/>
    <property type="match status" value="1"/>
</dbReference>
<comment type="similarity">
    <text evidence="1 3">Belongs to the short-chain dehydrogenases/reductases (SDR) family.</text>
</comment>
<dbReference type="SMART" id="SM00822">
    <property type="entry name" value="PKS_KR"/>
    <property type="match status" value="1"/>
</dbReference>
<dbReference type="InterPro" id="IPR002347">
    <property type="entry name" value="SDR_fam"/>
</dbReference>
<keyword evidence="2" id="KW-0560">Oxidoreductase</keyword>
<dbReference type="PRINTS" id="PR00080">
    <property type="entry name" value="SDRFAMILY"/>
</dbReference>
<dbReference type="PRINTS" id="PR00081">
    <property type="entry name" value="GDHRDH"/>
</dbReference>
<evidence type="ECO:0000313" key="5">
    <source>
        <dbReference type="EMBL" id="MBJ8340739.1"/>
    </source>
</evidence>
<dbReference type="Pfam" id="PF00106">
    <property type="entry name" value="adh_short"/>
    <property type="match status" value="1"/>
</dbReference>
<keyword evidence="6" id="KW-1185">Reference proteome</keyword>
<dbReference type="SUPFAM" id="SSF51735">
    <property type="entry name" value="NAD(P)-binding Rossmann-fold domains"/>
    <property type="match status" value="1"/>
</dbReference>
<dbReference type="AlphaFoldDB" id="A0A934U4Q5"/>
<sequence>MLTARDETTRLAEEVVVTVQRSWLITGGSRGLGRAFVSAALDAGDRVAVFARSTVELRERANSTGSALVVFDVDVTDRQAVIGAVAKAHNELGRFDVVVNNAGNISMGMVEEFTEAQARAQFETNFFGALWVSQAVLPYLRAQHSGHIIQISSIGALASAPTTGLYSASKAALAAMSDSLALEVAAFGIAVTVVEPGGYWTNLYQSMTSTDPMQTYDPVRDAITQQWDGESVDSAPELAASAVLKLVNAEDPPRRLLLGGTAFDAAAMIAESRRAEYNLWEVVSRAAESAIPEPQTPGLGQ</sequence>
<dbReference type="PANTHER" id="PTHR43976">
    <property type="entry name" value="SHORT CHAIN DEHYDROGENASE"/>
    <property type="match status" value="1"/>
</dbReference>
<gene>
    <name evidence="5" type="ORF">JGU71_17745</name>
</gene>
<evidence type="ECO:0000256" key="2">
    <source>
        <dbReference type="ARBA" id="ARBA00023002"/>
    </source>
</evidence>
<dbReference type="CDD" id="cd05374">
    <property type="entry name" value="17beta-HSD-like_SDR_c"/>
    <property type="match status" value="1"/>
</dbReference>
<comment type="caution">
    <text evidence="5">The sequence shown here is derived from an EMBL/GenBank/DDBJ whole genome shotgun (WGS) entry which is preliminary data.</text>
</comment>
<dbReference type="EMBL" id="JAEMNV010000005">
    <property type="protein sequence ID" value="MBJ8340739.1"/>
    <property type="molecule type" value="Genomic_DNA"/>
</dbReference>
<evidence type="ECO:0000256" key="1">
    <source>
        <dbReference type="ARBA" id="ARBA00006484"/>
    </source>
</evidence>
<name>A0A934U4Q5_9NOCA</name>
<dbReference type="InterPro" id="IPR020904">
    <property type="entry name" value="Sc_DH/Rdtase_CS"/>
</dbReference>
<dbReference type="InterPro" id="IPR051911">
    <property type="entry name" value="SDR_oxidoreductase"/>
</dbReference>